<dbReference type="SUPFAM" id="SSF52540">
    <property type="entry name" value="P-loop containing nucleoside triphosphate hydrolases"/>
    <property type="match status" value="1"/>
</dbReference>
<dbReference type="InterPro" id="IPR027417">
    <property type="entry name" value="P-loop_NTPase"/>
</dbReference>
<keyword evidence="3" id="KW-1185">Reference proteome</keyword>
<dbReference type="VEuPathDB" id="FungiDB:RhiirFUN_014264"/>
<gene>
    <name evidence="2" type="ORF">RhiirA4_449758</name>
</gene>
<reference evidence="2 3" key="1">
    <citation type="submission" date="2015-10" db="EMBL/GenBank/DDBJ databases">
        <title>Genome analyses suggest a sexual origin of heterokaryosis in a supposedly ancient asexual fungus.</title>
        <authorList>
            <person name="Ropars J."/>
            <person name="Sedzielewska K."/>
            <person name="Noel J."/>
            <person name="Charron P."/>
            <person name="Farinelli L."/>
            <person name="Marton T."/>
            <person name="Kruger M."/>
            <person name="Pelin A."/>
            <person name="Brachmann A."/>
            <person name="Corradi N."/>
        </authorList>
    </citation>
    <scope>NUCLEOTIDE SEQUENCE [LARGE SCALE GENOMIC DNA]</scope>
    <source>
        <strain evidence="2 3">A4</strain>
    </source>
</reference>
<dbReference type="InterPro" id="IPR049945">
    <property type="entry name" value="AAA_22"/>
</dbReference>
<evidence type="ECO:0000313" key="2">
    <source>
        <dbReference type="EMBL" id="PKY60895.1"/>
    </source>
</evidence>
<dbReference type="AlphaFoldDB" id="A0A2I1HPS5"/>
<protein>
    <recommendedName>
        <fullName evidence="1">ORC1/DEAH AAA+ ATPase domain-containing protein</fullName>
    </recommendedName>
</protein>
<dbReference type="Pfam" id="PF13401">
    <property type="entry name" value="AAA_22"/>
    <property type="match status" value="1"/>
</dbReference>
<dbReference type="VEuPathDB" id="FungiDB:RhiirA1_463053"/>
<dbReference type="VEuPathDB" id="FungiDB:FUN_016576"/>
<comment type="caution">
    <text evidence="2">The sequence shown here is derived from an EMBL/GenBank/DDBJ whole genome shotgun (WGS) entry which is preliminary data.</text>
</comment>
<organism evidence="2 3">
    <name type="scientific">Rhizophagus irregularis</name>
    <dbReference type="NCBI Taxonomy" id="588596"/>
    <lineage>
        <taxon>Eukaryota</taxon>
        <taxon>Fungi</taxon>
        <taxon>Fungi incertae sedis</taxon>
        <taxon>Mucoromycota</taxon>
        <taxon>Glomeromycotina</taxon>
        <taxon>Glomeromycetes</taxon>
        <taxon>Glomerales</taxon>
        <taxon>Glomeraceae</taxon>
        <taxon>Rhizophagus</taxon>
    </lineage>
</organism>
<evidence type="ECO:0000313" key="3">
    <source>
        <dbReference type="Proteomes" id="UP000234323"/>
    </source>
</evidence>
<sequence length="532" mass="60837">MFGHRQSGKSTTCHAILRWFDDHPEKIREAGFDPLELEIKLVTFDSTVKTVNPSVFWKRVCTKLRTTDRNLFNYDTTEECTPGTFQGFFSKSDQQSPKQIILIVDEASRMSVSDECTVDFIDSLRTLKGDHTNFGLISIILVGTESIRDFLISHQKPNSVKTSISSFSAETSLTCRRFTKAEVENLFKQFADVNEGFDYINIASDVFELTLGHKGLVGACGGYIESTYSYNNDPIKTLDDWKIKLLNHIKKMATYGSIVRNLDNLTHKHRSLLIKALRFGTLQTDINKKDAKFLLAEGLIFAKRELPNGNWQIEIAAPILRSLIISTITLQISIPNNPPDITTLDPRWLLGRTIENLCIRNLYSGKTLNVNEHPSEVLVEAKEYEEGDTRRQRLDLLVRDGSELPSYGFELVVSASKTNFKNHLKHSQHYGKIHNCTMFMVNLCPKPTLGSYFGENDEQFEDNDEDEKAEEYEEIEEIAVNPVNVIIKKNLRDTWQGELKYKDGKSEVVSIINSKWNMFFNNKIFNVIFRVD</sequence>
<name>A0A2I1HPS5_9GLOM</name>
<proteinExistence type="predicted"/>
<dbReference type="EMBL" id="LLXI01004723">
    <property type="protein sequence ID" value="PKY60895.1"/>
    <property type="molecule type" value="Genomic_DNA"/>
</dbReference>
<dbReference type="Proteomes" id="UP000234323">
    <property type="component" value="Unassembled WGS sequence"/>
</dbReference>
<feature type="domain" description="ORC1/DEAH AAA+ ATPase" evidence="1">
    <location>
        <begin position="2"/>
        <end position="150"/>
    </location>
</feature>
<dbReference type="GO" id="GO:0016887">
    <property type="term" value="F:ATP hydrolysis activity"/>
    <property type="evidence" value="ECO:0007669"/>
    <property type="project" value="InterPro"/>
</dbReference>
<accession>A0A2I1HPS5</accession>
<evidence type="ECO:0000259" key="1">
    <source>
        <dbReference type="Pfam" id="PF13401"/>
    </source>
</evidence>